<reference evidence="10 11" key="1">
    <citation type="journal article" date="2013" name="BMC Genomics">
        <title>The miniature genome of a carnivorous plant Genlisea aurea contains a low number of genes and short non-coding sequences.</title>
        <authorList>
            <person name="Leushkin E.V."/>
            <person name="Sutormin R.A."/>
            <person name="Nabieva E.R."/>
            <person name="Penin A.A."/>
            <person name="Kondrashov A.S."/>
            <person name="Logacheva M.D."/>
        </authorList>
    </citation>
    <scope>NUCLEOTIDE SEQUENCE [LARGE SCALE GENOMIC DNA]</scope>
</reference>
<dbReference type="EC" id="3.2.1.21" evidence="3"/>
<evidence type="ECO:0000256" key="8">
    <source>
        <dbReference type="RuleBase" id="RU003690"/>
    </source>
</evidence>
<keyword evidence="4 9" id="KW-0732">Signal</keyword>
<evidence type="ECO:0000256" key="6">
    <source>
        <dbReference type="ARBA" id="ARBA00023157"/>
    </source>
</evidence>
<feature type="signal peptide" evidence="9">
    <location>
        <begin position="1"/>
        <end position="24"/>
    </location>
</feature>
<keyword evidence="6" id="KW-1015">Disulfide bond</keyword>
<protein>
    <recommendedName>
        <fullName evidence="3">beta-glucosidase</fullName>
        <ecNumber evidence="3">3.2.1.21</ecNumber>
    </recommendedName>
</protein>
<dbReference type="SUPFAM" id="SSF51445">
    <property type="entry name" value="(Trans)glycosidases"/>
    <property type="match status" value="1"/>
</dbReference>
<gene>
    <name evidence="10" type="ORF">M569_11950</name>
</gene>
<comment type="catalytic activity">
    <reaction evidence="1">
        <text>Hydrolysis of terminal, non-reducing beta-D-glucosyl residues with release of beta-D-glucose.</text>
        <dbReference type="EC" id="3.2.1.21"/>
    </reaction>
</comment>
<dbReference type="Pfam" id="PF00232">
    <property type="entry name" value="Glyco_hydro_1"/>
    <property type="match status" value="1"/>
</dbReference>
<dbReference type="GO" id="GO:0008422">
    <property type="term" value="F:beta-glucosidase activity"/>
    <property type="evidence" value="ECO:0007669"/>
    <property type="project" value="UniProtKB-EC"/>
</dbReference>
<dbReference type="GO" id="GO:0005975">
    <property type="term" value="P:carbohydrate metabolic process"/>
    <property type="evidence" value="ECO:0007669"/>
    <property type="project" value="InterPro"/>
</dbReference>
<feature type="non-terminal residue" evidence="10">
    <location>
        <position position="1"/>
    </location>
</feature>
<organism evidence="10 11">
    <name type="scientific">Genlisea aurea</name>
    <dbReference type="NCBI Taxonomy" id="192259"/>
    <lineage>
        <taxon>Eukaryota</taxon>
        <taxon>Viridiplantae</taxon>
        <taxon>Streptophyta</taxon>
        <taxon>Embryophyta</taxon>
        <taxon>Tracheophyta</taxon>
        <taxon>Spermatophyta</taxon>
        <taxon>Magnoliopsida</taxon>
        <taxon>eudicotyledons</taxon>
        <taxon>Gunneridae</taxon>
        <taxon>Pentapetalae</taxon>
        <taxon>asterids</taxon>
        <taxon>lamiids</taxon>
        <taxon>Lamiales</taxon>
        <taxon>Lentibulariaceae</taxon>
        <taxon>Genlisea</taxon>
    </lineage>
</organism>
<name>S8CEF1_9LAMI</name>
<comment type="caution">
    <text evidence="10">The sequence shown here is derived from an EMBL/GenBank/DDBJ whole genome shotgun (WGS) entry which is preliminary data.</text>
</comment>
<dbReference type="InterPro" id="IPR001360">
    <property type="entry name" value="Glyco_hydro_1"/>
</dbReference>
<dbReference type="FunFam" id="3.20.20.80:FF:000294">
    <property type="entry name" value="Beta-glucosidase 11"/>
    <property type="match status" value="1"/>
</dbReference>
<accession>S8CEF1</accession>
<dbReference type="Proteomes" id="UP000015453">
    <property type="component" value="Unassembled WGS sequence"/>
</dbReference>
<keyword evidence="5" id="KW-0378">Hydrolase</keyword>
<dbReference type="InterPro" id="IPR017853">
    <property type="entry name" value="GH"/>
</dbReference>
<dbReference type="Gene3D" id="3.20.20.80">
    <property type="entry name" value="Glycosidases"/>
    <property type="match status" value="1"/>
</dbReference>
<dbReference type="PANTHER" id="PTHR10353">
    <property type="entry name" value="GLYCOSYL HYDROLASE"/>
    <property type="match status" value="1"/>
</dbReference>
<evidence type="ECO:0000256" key="9">
    <source>
        <dbReference type="SAM" id="SignalP"/>
    </source>
</evidence>
<evidence type="ECO:0000313" key="10">
    <source>
        <dbReference type="EMBL" id="EPS62836.1"/>
    </source>
</evidence>
<dbReference type="InterPro" id="IPR033132">
    <property type="entry name" value="GH_1_N_CS"/>
</dbReference>
<evidence type="ECO:0000256" key="3">
    <source>
        <dbReference type="ARBA" id="ARBA00012744"/>
    </source>
</evidence>
<dbReference type="AlphaFoldDB" id="S8CEF1"/>
<evidence type="ECO:0000256" key="2">
    <source>
        <dbReference type="ARBA" id="ARBA00010838"/>
    </source>
</evidence>
<evidence type="ECO:0000256" key="7">
    <source>
        <dbReference type="ARBA" id="ARBA00023180"/>
    </source>
</evidence>
<evidence type="ECO:0000313" key="11">
    <source>
        <dbReference type="Proteomes" id="UP000015453"/>
    </source>
</evidence>
<dbReference type="PROSITE" id="PS00653">
    <property type="entry name" value="GLYCOSYL_HYDROL_F1_2"/>
    <property type="match status" value="1"/>
</dbReference>
<sequence>EMALNSRLLSFVLSLGIISTSCCAQSVIGRGNFPRGFVFGASSSSYQYEGAVNEDGRGQSIWDTFARETGKIKDGSNAAMANDHYHRYPEDIQLLKDMGMDAFRLSIAWSRIYPDGTGKVNQAGVDHYNNVINALLAHGIQPYVTLYHWELPQTLQDRYGGWLSSQIIGDFENFAETCFREFGDRVKQWITLNEPYIFAIYGYDTGILAPGRCSFSDCEAGNSSTEPYTVAHNMLLSHAAVVHLYNTKYKPTQGGSIGVTLIASWYESASRNKAIFKPLEEN</sequence>
<proteinExistence type="inferred from homology"/>
<evidence type="ECO:0000256" key="5">
    <source>
        <dbReference type="ARBA" id="ARBA00022801"/>
    </source>
</evidence>
<dbReference type="OrthoDB" id="65569at2759"/>
<comment type="similarity">
    <text evidence="2 8">Belongs to the glycosyl hydrolase 1 family.</text>
</comment>
<keyword evidence="7" id="KW-0325">Glycoprotein</keyword>
<dbReference type="EMBL" id="AUSU01005859">
    <property type="protein sequence ID" value="EPS62836.1"/>
    <property type="molecule type" value="Genomic_DNA"/>
</dbReference>
<feature type="chain" id="PRO_5004549052" description="beta-glucosidase" evidence="9">
    <location>
        <begin position="25"/>
        <end position="282"/>
    </location>
</feature>
<evidence type="ECO:0000256" key="1">
    <source>
        <dbReference type="ARBA" id="ARBA00000448"/>
    </source>
</evidence>
<keyword evidence="11" id="KW-1185">Reference proteome</keyword>
<dbReference type="PANTHER" id="PTHR10353:SF302">
    <property type="entry name" value="BETA-GLUCOSIDASE 40"/>
    <property type="match status" value="1"/>
</dbReference>
<evidence type="ECO:0000256" key="4">
    <source>
        <dbReference type="ARBA" id="ARBA00022729"/>
    </source>
</evidence>